<dbReference type="Gene3D" id="3.30.420.40">
    <property type="match status" value="2"/>
</dbReference>
<dbReference type="RefSeq" id="WP_259485074.1">
    <property type="nucleotide sequence ID" value="NZ_JANTEZ010000001.1"/>
</dbReference>
<dbReference type="Proteomes" id="UP001165580">
    <property type="component" value="Unassembled WGS sequence"/>
</dbReference>
<evidence type="ECO:0000259" key="1">
    <source>
        <dbReference type="Pfam" id="PF01869"/>
    </source>
</evidence>
<dbReference type="EMBL" id="JANTEZ010000001">
    <property type="protein sequence ID" value="MCS5713544.1"/>
    <property type="molecule type" value="Genomic_DNA"/>
</dbReference>
<dbReference type="InterPro" id="IPR002731">
    <property type="entry name" value="ATPase_BadF"/>
</dbReference>
<dbReference type="Pfam" id="PF01869">
    <property type="entry name" value="BcrAD_BadFG"/>
    <property type="match status" value="1"/>
</dbReference>
<gene>
    <name evidence="2" type="ORF">NVV95_03130</name>
</gene>
<dbReference type="InterPro" id="IPR052519">
    <property type="entry name" value="Euk-type_GlcNAc_Kinase"/>
</dbReference>
<proteinExistence type="predicted"/>
<name>A0ABT2GBG4_9MICO</name>
<sequence length="308" mass="31700">MSGQDATGGPTLIGLDVGGTKTHLRAVRGDAVIDRVFPTATWRDPRDPGDLSGLDVLEFELREVGADSRSPLGVGAHGCDSPRQIAELSSALRSVHQGPVVVVNDADLLVPAAGQRQGIAVIAGTGSIVVGHDAQGAVVSTGGYGWMLADPGSAASIAREAVRTVFDRVDRTGDPGDLGRALFERFGVTDAHQLSDAVTQGAGITMWAELAPLVFEVAARPGAEDSDAGAIVIAEAERLALGVERAVARGAVGSAVVAAGGVVTNQPGFERALSRRLARTLPDHSFTVLREPPVAGAVELARRLLHPS</sequence>
<evidence type="ECO:0000313" key="2">
    <source>
        <dbReference type="EMBL" id="MCS5713544.1"/>
    </source>
</evidence>
<reference evidence="2" key="1">
    <citation type="submission" date="2022-08" db="EMBL/GenBank/DDBJ databases">
        <authorList>
            <person name="Deng Y."/>
            <person name="Han X.-F."/>
            <person name="Zhang Y.-Q."/>
        </authorList>
    </citation>
    <scope>NUCLEOTIDE SEQUENCE</scope>
    <source>
        <strain evidence="2">CPCC 205716</strain>
    </source>
</reference>
<comment type="caution">
    <text evidence="2">The sequence shown here is derived from an EMBL/GenBank/DDBJ whole genome shotgun (WGS) entry which is preliminary data.</text>
</comment>
<dbReference type="InterPro" id="IPR043129">
    <property type="entry name" value="ATPase_NBD"/>
</dbReference>
<evidence type="ECO:0000313" key="3">
    <source>
        <dbReference type="Proteomes" id="UP001165580"/>
    </source>
</evidence>
<keyword evidence="3" id="KW-1185">Reference proteome</keyword>
<organism evidence="2 3">
    <name type="scientific">Herbiconiux gentiana</name>
    <dbReference type="NCBI Taxonomy" id="2970912"/>
    <lineage>
        <taxon>Bacteria</taxon>
        <taxon>Bacillati</taxon>
        <taxon>Actinomycetota</taxon>
        <taxon>Actinomycetes</taxon>
        <taxon>Micrococcales</taxon>
        <taxon>Microbacteriaceae</taxon>
        <taxon>Herbiconiux</taxon>
    </lineage>
</organism>
<accession>A0ABT2GBG4</accession>
<dbReference type="PANTHER" id="PTHR43190:SF3">
    <property type="entry name" value="N-ACETYL-D-GLUCOSAMINE KINASE"/>
    <property type="match status" value="1"/>
</dbReference>
<protein>
    <recommendedName>
        <fullName evidence="1">ATPase BadF/BadG/BcrA/BcrD type domain-containing protein</fullName>
    </recommendedName>
</protein>
<feature type="domain" description="ATPase BadF/BadG/BcrA/BcrD type" evidence="1">
    <location>
        <begin position="13"/>
        <end position="298"/>
    </location>
</feature>
<dbReference type="SUPFAM" id="SSF53067">
    <property type="entry name" value="Actin-like ATPase domain"/>
    <property type="match status" value="2"/>
</dbReference>
<dbReference type="PANTHER" id="PTHR43190">
    <property type="entry name" value="N-ACETYL-D-GLUCOSAMINE KINASE"/>
    <property type="match status" value="1"/>
</dbReference>